<name>A0AAV5A0F9_9AGAM</name>
<evidence type="ECO:0000313" key="4">
    <source>
        <dbReference type="Proteomes" id="UP001050691"/>
    </source>
</evidence>
<dbReference type="AlphaFoldDB" id="A0AAV5A0F9"/>
<evidence type="ECO:0000256" key="2">
    <source>
        <dbReference type="SAM" id="Phobius"/>
    </source>
</evidence>
<keyword evidence="2" id="KW-0812">Transmembrane</keyword>
<proteinExistence type="predicted"/>
<feature type="transmembrane region" description="Helical" evidence="2">
    <location>
        <begin position="314"/>
        <end position="332"/>
    </location>
</feature>
<organism evidence="3 4">
    <name type="scientific">Clathrus columnatus</name>
    <dbReference type="NCBI Taxonomy" id="1419009"/>
    <lineage>
        <taxon>Eukaryota</taxon>
        <taxon>Fungi</taxon>
        <taxon>Dikarya</taxon>
        <taxon>Basidiomycota</taxon>
        <taxon>Agaricomycotina</taxon>
        <taxon>Agaricomycetes</taxon>
        <taxon>Phallomycetidae</taxon>
        <taxon>Phallales</taxon>
        <taxon>Clathraceae</taxon>
        <taxon>Clathrus</taxon>
    </lineage>
</organism>
<feature type="transmembrane region" description="Helical" evidence="2">
    <location>
        <begin position="162"/>
        <end position="183"/>
    </location>
</feature>
<protein>
    <submittedName>
        <fullName evidence="3">Uncharacterized protein</fullName>
    </submittedName>
</protein>
<feature type="transmembrane region" description="Helical" evidence="2">
    <location>
        <begin position="284"/>
        <end position="308"/>
    </location>
</feature>
<feature type="transmembrane region" description="Helical" evidence="2">
    <location>
        <begin position="6"/>
        <end position="24"/>
    </location>
</feature>
<feature type="transmembrane region" description="Helical" evidence="2">
    <location>
        <begin position="31"/>
        <end position="53"/>
    </location>
</feature>
<reference evidence="3" key="1">
    <citation type="submission" date="2021-10" db="EMBL/GenBank/DDBJ databases">
        <title>De novo Genome Assembly of Clathrus columnatus (Basidiomycota, Fungi) Using Illumina and Nanopore Sequence Data.</title>
        <authorList>
            <person name="Ogiso-Tanaka E."/>
            <person name="Itagaki H."/>
            <person name="Hosoya T."/>
            <person name="Hosaka K."/>
        </authorList>
    </citation>
    <scope>NUCLEOTIDE SEQUENCE</scope>
    <source>
        <strain evidence="3">MO-923</strain>
    </source>
</reference>
<sequence length="396" mass="43618">MAPIRLDVAALTGLITQGILLGIFQVRNSWNLLFVTGLLTVLGPVCGLCLYSVNQATQWSYQLVTTLHSCNNGEPAFVHRVNSAVFEDSDFIVVPHWPELRLELEQNYGYIALTFVLKNQLIFSLLFLDAFIGLQPDLTTNPNAIIEYFSDLAKWKEVFRSVAYLLLTAVADTLFIYRLYIVWGQNKYIVILPILLLCASLTCAVAIAIILATTSLTIFAVALGHWVKSFFSISLVQNVLTTLLIMYVPHLFSGDAAPHASLLFSARIWHVNRKIKPTVGSSSLWPVIAILLESGAIYSSTLLVLLGTYEANSFSQYIAIDMLVPIIIGLGISHDRKHGITTGTKATFNSVSLRKVSINVSKQVTVDQDDIEMGHEDDSSMNKGGDGWNKGTASAF</sequence>
<dbReference type="EMBL" id="BPWL01000003">
    <property type="protein sequence ID" value="GJJ08084.1"/>
    <property type="molecule type" value="Genomic_DNA"/>
</dbReference>
<feature type="region of interest" description="Disordered" evidence="1">
    <location>
        <begin position="372"/>
        <end position="396"/>
    </location>
</feature>
<gene>
    <name evidence="3" type="ORF">Clacol_002291</name>
</gene>
<feature type="transmembrane region" description="Helical" evidence="2">
    <location>
        <begin position="229"/>
        <end position="250"/>
    </location>
</feature>
<keyword evidence="4" id="KW-1185">Reference proteome</keyword>
<dbReference type="Proteomes" id="UP001050691">
    <property type="component" value="Unassembled WGS sequence"/>
</dbReference>
<comment type="caution">
    <text evidence="3">The sequence shown here is derived from an EMBL/GenBank/DDBJ whole genome shotgun (WGS) entry which is preliminary data.</text>
</comment>
<keyword evidence="2" id="KW-1133">Transmembrane helix</keyword>
<feature type="transmembrane region" description="Helical" evidence="2">
    <location>
        <begin position="189"/>
        <end position="222"/>
    </location>
</feature>
<evidence type="ECO:0000313" key="3">
    <source>
        <dbReference type="EMBL" id="GJJ08084.1"/>
    </source>
</evidence>
<evidence type="ECO:0000256" key="1">
    <source>
        <dbReference type="SAM" id="MobiDB-lite"/>
    </source>
</evidence>
<accession>A0AAV5A0F9</accession>
<keyword evidence="2" id="KW-0472">Membrane</keyword>